<keyword evidence="3" id="KW-1185">Reference proteome</keyword>
<keyword evidence="1" id="KW-0812">Transmembrane</keyword>
<gene>
    <name evidence="2" type="ORF">CLV43_10154</name>
</gene>
<dbReference type="Proteomes" id="UP000239494">
    <property type="component" value="Unassembled WGS sequence"/>
</dbReference>
<feature type="transmembrane region" description="Helical" evidence="1">
    <location>
        <begin position="148"/>
        <end position="169"/>
    </location>
</feature>
<reference evidence="2 3" key="1">
    <citation type="submission" date="2018-03" db="EMBL/GenBank/DDBJ databases">
        <title>Genomic Encyclopedia of Archaeal and Bacterial Type Strains, Phase II (KMG-II): from individual species to whole genera.</title>
        <authorList>
            <person name="Goeker M."/>
        </authorList>
    </citation>
    <scope>NUCLEOTIDE SEQUENCE [LARGE SCALE GENOMIC DNA]</scope>
    <source>
        <strain evidence="2 3">DSM 44720</strain>
    </source>
</reference>
<dbReference type="AlphaFoldDB" id="A0A2T0TJ95"/>
<dbReference type="OrthoDB" id="3693152at2"/>
<accession>A0A2T0TJ95</accession>
<feature type="transmembrane region" description="Helical" evidence="1">
    <location>
        <begin position="6"/>
        <end position="24"/>
    </location>
</feature>
<keyword evidence="1" id="KW-0472">Membrane</keyword>
<dbReference type="EMBL" id="PVTF01000001">
    <property type="protein sequence ID" value="PRY45794.1"/>
    <property type="molecule type" value="Genomic_DNA"/>
</dbReference>
<keyword evidence="1" id="KW-1133">Transmembrane helix</keyword>
<feature type="transmembrane region" description="Helical" evidence="1">
    <location>
        <begin position="190"/>
        <end position="208"/>
    </location>
</feature>
<dbReference type="RefSeq" id="WP_106184924.1">
    <property type="nucleotide sequence ID" value="NZ_PVTF01000001.1"/>
</dbReference>
<evidence type="ECO:0000313" key="3">
    <source>
        <dbReference type="Proteomes" id="UP000239494"/>
    </source>
</evidence>
<organism evidence="2 3">
    <name type="scientific">Umezawaea tangerina</name>
    <dbReference type="NCBI Taxonomy" id="84725"/>
    <lineage>
        <taxon>Bacteria</taxon>
        <taxon>Bacillati</taxon>
        <taxon>Actinomycetota</taxon>
        <taxon>Actinomycetes</taxon>
        <taxon>Pseudonocardiales</taxon>
        <taxon>Pseudonocardiaceae</taxon>
        <taxon>Umezawaea</taxon>
    </lineage>
</organism>
<sequence length="241" mass="25864">MHSWVDLVSAAFVGVMLLIALWPTDKTAAKVLRRWRVADPTAAQVAESKVYLKRRRLLYPWLFVGTSYVSSRVEPEPDFFLAILVTVLAGMLLAELIAALRPSKGRRREAVLAPRRALDLVPVWGVALFGVSVVAVLVVLLTTRPLPWVGLAVLAVGVLAALGGVRLAVTRPTSGDEAVDSAFRVRSARVALGLGVALTGLVTSYSSARGLPVLLLAVLAVVFGLGWLATPPYVSRTPVRR</sequence>
<feature type="transmembrane region" description="Helical" evidence="1">
    <location>
        <begin position="79"/>
        <end position="100"/>
    </location>
</feature>
<evidence type="ECO:0000313" key="2">
    <source>
        <dbReference type="EMBL" id="PRY45794.1"/>
    </source>
</evidence>
<feature type="transmembrane region" description="Helical" evidence="1">
    <location>
        <begin position="121"/>
        <end position="142"/>
    </location>
</feature>
<name>A0A2T0TJ95_9PSEU</name>
<proteinExistence type="predicted"/>
<evidence type="ECO:0000256" key="1">
    <source>
        <dbReference type="SAM" id="Phobius"/>
    </source>
</evidence>
<protein>
    <submittedName>
        <fullName evidence="2">Uncharacterized protein</fullName>
    </submittedName>
</protein>
<feature type="transmembrane region" description="Helical" evidence="1">
    <location>
        <begin position="214"/>
        <end position="234"/>
    </location>
</feature>
<comment type="caution">
    <text evidence="2">The sequence shown here is derived from an EMBL/GenBank/DDBJ whole genome shotgun (WGS) entry which is preliminary data.</text>
</comment>